<dbReference type="KEGG" id="hmn:HM131_14600"/>
<evidence type="ECO:0000313" key="2">
    <source>
        <dbReference type="EMBL" id="ARI78003.1"/>
    </source>
</evidence>
<gene>
    <name evidence="2" type="ORF">HM131_14600</name>
</gene>
<dbReference type="Proteomes" id="UP000192527">
    <property type="component" value="Chromosome"/>
</dbReference>
<dbReference type="AlphaFoldDB" id="A0A1W5ZXL3"/>
<reference evidence="2 3" key="1">
    <citation type="submission" date="2017-04" db="EMBL/GenBank/DDBJ databases">
        <title>The whole genome sequencing and assembly of Halobacillus mangrovi strain.</title>
        <authorList>
            <person name="Lee S.-J."/>
            <person name="Park M.-K."/>
            <person name="Kim J.-Y."/>
            <person name="Lee Y.-J."/>
            <person name="Yi H."/>
            <person name="Bahn Y.-S."/>
            <person name="Kim J.F."/>
            <person name="Lee D.-W."/>
        </authorList>
    </citation>
    <scope>NUCLEOTIDE SEQUENCE [LARGE SCALE GENOMIC DNA]</scope>
    <source>
        <strain evidence="2 3">KTB 131</strain>
    </source>
</reference>
<proteinExistence type="predicted"/>
<dbReference type="InterPro" id="IPR029069">
    <property type="entry name" value="HotDog_dom_sf"/>
</dbReference>
<sequence>MKSSFRFTKSVPSEWVDYNGHMNDAEYSRAFSLATDAFIEHIGLNEDARNHWMYTIFTLETHTCYLKEMKEGQALEISAHVLDYDTKRIHLFFSMKNETGDLVATLEEMLMGIDQNEGRGAPFPPPVAKTITKVYQEQAGQEQPKQAGRTIGIRKK</sequence>
<dbReference type="Pfam" id="PF13279">
    <property type="entry name" value="4HBT_2"/>
    <property type="match status" value="1"/>
</dbReference>
<keyword evidence="3" id="KW-1185">Reference proteome</keyword>
<dbReference type="RefSeq" id="WP_085030464.1">
    <property type="nucleotide sequence ID" value="NZ_CP020772.1"/>
</dbReference>
<protein>
    <submittedName>
        <fullName evidence="2">3-hydroxyacyl-CoA dehydrogenase</fullName>
    </submittedName>
</protein>
<evidence type="ECO:0000313" key="3">
    <source>
        <dbReference type="Proteomes" id="UP000192527"/>
    </source>
</evidence>
<dbReference type="OrthoDB" id="6117985at2"/>
<feature type="region of interest" description="Disordered" evidence="1">
    <location>
        <begin position="136"/>
        <end position="156"/>
    </location>
</feature>
<dbReference type="SUPFAM" id="SSF54637">
    <property type="entry name" value="Thioesterase/thiol ester dehydrase-isomerase"/>
    <property type="match status" value="1"/>
</dbReference>
<accession>A0A1W5ZXL3</accession>
<dbReference type="STRING" id="402384.HM131_14600"/>
<name>A0A1W5ZXL3_9BACI</name>
<evidence type="ECO:0000256" key="1">
    <source>
        <dbReference type="SAM" id="MobiDB-lite"/>
    </source>
</evidence>
<dbReference type="CDD" id="cd00586">
    <property type="entry name" value="4HBT"/>
    <property type="match status" value="1"/>
</dbReference>
<organism evidence="2 3">
    <name type="scientific">Halobacillus mangrovi</name>
    <dbReference type="NCBI Taxonomy" id="402384"/>
    <lineage>
        <taxon>Bacteria</taxon>
        <taxon>Bacillati</taxon>
        <taxon>Bacillota</taxon>
        <taxon>Bacilli</taxon>
        <taxon>Bacillales</taxon>
        <taxon>Bacillaceae</taxon>
        <taxon>Halobacillus</taxon>
    </lineage>
</organism>
<dbReference type="EMBL" id="CP020772">
    <property type="protein sequence ID" value="ARI78003.1"/>
    <property type="molecule type" value="Genomic_DNA"/>
</dbReference>
<dbReference type="Gene3D" id="3.10.129.10">
    <property type="entry name" value="Hotdog Thioesterase"/>
    <property type="match status" value="1"/>
</dbReference>